<dbReference type="Gene3D" id="3.40.630.30">
    <property type="match status" value="1"/>
</dbReference>
<dbReference type="PANTHER" id="PTHR43792:SF1">
    <property type="entry name" value="N-ACETYLTRANSFERASE DOMAIN-CONTAINING PROTEIN"/>
    <property type="match status" value="1"/>
</dbReference>
<dbReference type="InterPro" id="IPR016181">
    <property type="entry name" value="Acyl_CoA_acyltransferase"/>
</dbReference>
<dbReference type="Pfam" id="PF13302">
    <property type="entry name" value="Acetyltransf_3"/>
    <property type="match status" value="1"/>
</dbReference>
<feature type="domain" description="N-acetyltransferase" evidence="1">
    <location>
        <begin position="24"/>
        <end position="184"/>
    </location>
</feature>
<dbReference type="InterPro" id="IPR000182">
    <property type="entry name" value="GNAT_dom"/>
</dbReference>
<dbReference type="Proteomes" id="UP001156870">
    <property type="component" value="Unassembled WGS sequence"/>
</dbReference>
<sequence length="185" mass="21193">MGVKNRDEIAWEAKTLNVCETERVILRPFSETDGAFIIELLNDESFIRNIADKKIRSLNDAVSYLRNGPMISYQQYGFGLYLVVLKTTNTPIGMCGIVKREELAYPDLGYAFLPRYWGKGYAFESAKAVLEYAKHSLRLNLLLAVTLPNNEKSNRLLIKLGFSRIGEVELYQLPNNLYENKMDEL</sequence>
<evidence type="ECO:0000259" key="1">
    <source>
        <dbReference type="PROSITE" id="PS51186"/>
    </source>
</evidence>
<organism evidence="2 3">
    <name type="scientific">Marinibactrum halimedae</name>
    <dbReference type="NCBI Taxonomy" id="1444977"/>
    <lineage>
        <taxon>Bacteria</taxon>
        <taxon>Pseudomonadati</taxon>
        <taxon>Pseudomonadota</taxon>
        <taxon>Gammaproteobacteria</taxon>
        <taxon>Cellvibrionales</taxon>
        <taxon>Cellvibrionaceae</taxon>
        <taxon>Marinibactrum</taxon>
    </lineage>
</organism>
<dbReference type="AlphaFoldDB" id="A0AA37T1H9"/>
<evidence type="ECO:0000313" key="3">
    <source>
        <dbReference type="Proteomes" id="UP001156870"/>
    </source>
</evidence>
<accession>A0AA37T1H9</accession>
<gene>
    <name evidence="2" type="ORF">GCM10007877_00200</name>
</gene>
<dbReference type="PANTHER" id="PTHR43792">
    <property type="entry name" value="GNAT FAMILY, PUTATIVE (AFU_ORTHOLOGUE AFUA_3G00765)-RELATED-RELATED"/>
    <property type="match status" value="1"/>
</dbReference>
<name>A0AA37T1H9_9GAMM</name>
<dbReference type="EMBL" id="BSPD01000001">
    <property type="protein sequence ID" value="GLS24309.1"/>
    <property type="molecule type" value="Genomic_DNA"/>
</dbReference>
<proteinExistence type="predicted"/>
<comment type="caution">
    <text evidence="2">The sequence shown here is derived from an EMBL/GenBank/DDBJ whole genome shotgun (WGS) entry which is preliminary data.</text>
</comment>
<dbReference type="SUPFAM" id="SSF55729">
    <property type="entry name" value="Acyl-CoA N-acyltransferases (Nat)"/>
    <property type="match status" value="1"/>
</dbReference>
<keyword evidence="3" id="KW-1185">Reference proteome</keyword>
<evidence type="ECO:0000313" key="2">
    <source>
        <dbReference type="EMBL" id="GLS24309.1"/>
    </source>
</evidence>
<dbReference type="PROSITE" id="PS51186">
    <property type="entry name" value="GNAT"/>
    <property type="match status" value="1"/>
</dbReference>
<dbReference type="GO" id="GO:0016747">
    <property type="term" value="F:acyltransferase activity, transferring groups other than amino-acyl groups"/>
    <property type="evidence" value="ECO:0007669"/>
    <property type="project" value="InterPro"/>
</dbReference>
<dbReference type="InterPro" id="IPR051531">
    <property type="entry name" value="N-acetyltransferase"/>
</dbReference>
<reference evidence="2 3" key="1">
    <citation type="journal article" date="2014" name="Int. J. Syst. Evol. Microbiol.">
        <title>Complete genome sequence of Corynebacterium casei LMG S-19264T (=DSM 44701T), isolated from a smear-ripened cheese.</title>
        <authorList>
            <consortium name="US DOE Joint Genome Institute (JGI-PGF)"/>
            <person name="Walter F."/>
            <person name="Albersmeier A."/>
            <person name="Kalinowski J."/>
            <person name="Ruckert C."/>
        </authorList>
    </citation>
    <scope>NUCLEOTIDE SEQUENCE [LARGE SCALE GENOMIC DNA]</scope>
    <source>
        <strain evidence="2 3">NBRC 110095</strain>
    </source>
</reference>
<protein>
    <submittedName>
        <fullName evidence="2">N-acetyltransferase GCN5</fullName>
    </submittedName>
</protein>